<dbReference type="EMBL" id="BMAW01017182">
    <property type="protein sequence ID" value="GFT52527.1"/>
    <property type="molecule type" value="Genomic_DNA"/>
</dbReference>
<dbReference type="EMBL" id="BMAW01126036">
    <property type="protein sequence ID" value="GFU15079.1"/>
    <property type="molecule type" value="Genomic_DNA"/>
</dbReference>
<evidence type="ECO:0000313" key="1">
    <source>
        <dbReference type="EMBL" id="GFT52527.1"/>
    </source>
</evidence>
<proteinExistence type="predicted"/>
<accession>A0A8X6QA14</accession>
<dbReference type="AlphaFoldDB" id="A0A8X6QA14"/>
<sequence>MIKEAVNTQRTVIFGGYKGICRPTCGFVSARIRQ</sequence>
<name>A0A8X6QA14_NEPPI</name>
<protein>
    <submittedName>
        <fullName evidence="2">Uncharacterized protein</fullName>
    </submittedName>
</protein>
<dbReference type="EMBL" id="BMAW01086667">
    <property type="protein sequence ID" value="GFU48316.1"/>
    <property type="molecule type" value="Genomic_DNA"/>
</dbReference>
<evidence type="ECO:0000313" key="4">
    <source>
        <dbReference type="Proteomes" id="UP000887013"/>
    </source>
</evidence>
<keyword evidence="4" id="KW-1185">Reference proteome</keyword>
<evidence type="ECO:0000313" key="2">
    <source>
        <dbReference type="EMBL" id="GFU15079.1"/>
    </source>
</evidence>
<organism evidence="2 4">
    <name type="scientific">Nephila pilipes</name>
    <name type="common">Giant wood spider</name>
    <name type="synonym">Nephila maculata</name>
    <dbReference type="NCBI Taxonomy" id="299642"/>
    <lineage>
        <taxon>Eukaryota</taxon>
        <taxon>Metazoa</taxon>
        <taxon>Ecdysozoa</taxon>
        <taxon>Arthropoda</taxon>
        <taxon>Chelicerata</taxon>
        <taxon>Arachnida</taxon>
        <taxon>Araneae</taxon>
        <taxon>Araneomorphae</taxon>
        <taxon>Entelegynae</taxon>
        <taxon>Araneoidea</taxon>
        <taxon>Nephilidae</taxon>
        <taxon>Nephila</taxon>
    </lineage>
</organism>
<reference evidence="2" key="1">
    <citation type="submission" date="2020-08" db="EMBL/GenBank/DDBJ databases">
        <title>Multicomponent nature underlies the extraordinary mechanical properties of spider dragline silk.</title>
        <authorList>
            <person name="Kono N."/>
            <person name="Nakamura H."/>
            <person name="Mori M."/>
            <person name="Yoshida Y."/>
            <person name="Ohtoshi R."/>
            <person name="Malay A.D."/>
            <person name="Moran D.A.P."/>
            <person name="Tomita M."/>
            <person name="Numata K."/>
            <person name="Arakawa K."/>
        </authorList>
    </citation>
    <scope>NUCLEOTIDE SEQUENCE</scope>
</reference>
<gene>
    <name evidence="1" type="ORF">NPIL_316381</name>
    <name evidence="2" type="ORF">NPIL_439031</name>
    <name evidence="3" type="ORF">NPIL_637861</name>
</gene>
<feature type="non-terminal residue" evidence="2">
    <location>
        <position position="34"/>
    </location>
</feature>
<evidence type="ECO:0000313" key="3">
    <source>
        <dbReference type="EMBL" id="GFU48316.1"/>
    </source>
</evidence>
<comment type="caution">
    <text evidence="2">The sequence shown here is derived from an EMBL/GenBank/DDBJ whole genome shotgun (WGS) entry which is preliminary data.</text>
</comment>
<dbReference type="Proteomes" id="UP000887013">
    <property type="component" value="Unassembled WGS sequence"/>
</dbReference>